<feature type="region of interest" description="Disordered" evidence="3">
    <location>
        <begin position="219"/>
        <end position="247"/>
    </location>
</feature>
<comment type="subcellular location">
    <subcellularLocation>
        <location evidence="1">Nucleus</location>
        <location evidence="1">Nucleolus</location>
    </subcellularLocation>
</comment>
<dbReference type="InterPro" id="IPR039883">
    <property type="entry name" value="Fcf2/DNTTIP2"/>
</dbReference>
<feature type="domain" description="Fcf2 pre-rRNA processing C-terminal" evidence="4">
    <location>
        <begin position="244"/>
        <end position="337"/>
    </location>
</feature>
<dbReference type="RefSeq" id="XP_014681863.1">
    <property type="nucleotide sequence ID" value="XM_014826377.1"/>
</dbReference>
<evidence type="ECO:0000256" key="3">
    <source>
        <dbReference type="SAM" id="MobiDB-lite"/>
    </source>
</evidence>
<sequence>MEDEENSSSVDENCNTSDSDSSSNSDSELEAAVSKVKQAMTDTTFTEQGVSKLDDNHRTIRRVTRSMKADSQSLRENTEERIDSPSQNITAKDESAEIFVIDKTPHTQQESISNSINFDVCDSEGNLQANELQSTNVTHANQDEEIFIITGSANPAKHSSYTLPSYIDAGIDVSDTYFVDPERAAKKAIRGKPRVGKSIIKKFTQTSELLIKSNIKPGFEKQESVPTHQESKKKITKQKKEEREKTKGKKWFDMPKTEITDEVKRELQVIHMRRALDPKHFYKGNDMKGMPKYFQMGKVIESSADFYSSRIPKKDRKQSLVDELMADAQFRQYNKRKYAEVMAASALTGNRGAKKHMKRLKSKKK</sequence>
<protein>
    <submittedName>
        <fullName evidence="6">Deoxynucleotidyltransferase terminal-interacting protein 2-like</fullName>
    </submittedName>
</protein>
<name>A0ABM1FBP2_PRICU</name>
<dbReference type="InterPro" id="IPR014810">
    <property type="entry name" value="Fcf2_C"/>
</dbReference>
<feature type="region of interest" description="Disordered" evidence="3">
    <location>
        <begin position="1"/>
        <end position="88"/>
    </location>
</feature>
<evidence type="ECO:0000256" key="1">
    <source>
        <dbReference type="ARBA" id="ARBA00004604"/>
    </source>
</evidence>
<keyword evidence="5" id="KW-1185">Reference proteome</keyword>
<dbReference type="PANTHER" id="PTHR21686:SF12">
    <property type="entry name" value="DEOXYNUCLEOTIDYLTRANSFERASE TERMINAL-INTERACTING PROTEIN 2"/>
    <property type="match status" value="1"/>
</dbReference>
<feature type="compositionally biased region" description="Low complexity" evidence="3">
    <location>
        <begin position="7"/>
        <end position="26"/>
    </location>
</feature>
<keyword evidence="2" id="KW-0539">Nucleus</keyword>
<dbReference type="PANTHER" id="PTHR21686">
    <property type="entry name" value="DEOXYNUCLEOTIDYLTRANSFERASE TERMINAL-INTERACTING PROTEIN 2"/>
    <property type="match status" value="1"/>
</dbReference>
<dbReference type="Pfam" id="PF08698">
    <property type="entry name" value="Fcf2"/>
    <property type="match status" value="1"/>
</dbReference>
<evidence type="ECO:0000313" key="6">
    <source>
        <dbReference type="RefSeq" id="XP_014681863.1"/>
    </source>
</evidence>
<evidence type="ECO:0000259" key="4">
    <source>
        <dbReference type="Pfam" id="PF08698"/>
    </source>
</evidence>
<evidence type="ECO:0000256" key="2">
    <source>
        <dbReference type="ARBA" id="ARBA00023242"/>
    </source>
</evidence>
<organism evidence="5 6">
    <name type="scientific">Priapulus caudatus</name>
    <name type="common">Priapulid worm</name>
    <dbReference type="NCBI Taxonomy" id="37621"/>
    <lineage>
        <taxon>Eukaryota</taxon>
        <taxon>Metazoa</taxon>
        <taxon>Ecdysozoa</taxon>
        <taxon>Scalidophora</taxon>
        <taxon>Priapulida</taxon>
        <taxon>Priapulimorpha</taxon>
        <taxon>Priapulimorphida</taxon>
        <taxon>Priapulidae</taxon>
        <taxon>Priapulus</taxon>
    </lineage>
</organism>
<reference evidence="6" key="1">
    <citation type="submission" date="2025-08" db="UniProtKB">
        <authorList>
            <consortium name="RefSeq"/>
        </authorList>
    </citation>
    <scope>IDENTIFICATION</scope>
</reference>
<feature type="compositionally biased region" description="Polar residues" evidence="3">
    <location>
        <begin position="40"/>
        <end position="49"/>
    </location>
</feature>
<evidence type="ECO:0000313" key="5">
    <source>
        <dbReference type="Proteomes" id="UP000695022"/>
    </source>
</evidence>
<proteinExistence type="predicted"/>
<gene>
    <name evidence="6" type="primary">LOC106821528</name>
</gene>
<accession>A0ABM1FBP2</accession>
<dbReference type="GeneID" id="106821528"/>
<dbReference type="Proteomes" id="UP000695022">
    <property type="component" value="Unplaced"/>
</dbReference>